<dbReference type="InterPro" id="IPR057326">
    <property type="entry name" value="KR_dom"/>
</dbReference>
<dbReference type="CDD" id="cd05233">
    <property type="entry name" value="SDR_c"/>
    <property type="match status" value="1"/>
</dbReference>
<dbReference type="SUPFAM" id="SSF51735">
    <property type="entry name" value="NAD(P)-binding Rossmann-fold domains"/>
    <property type="match status" value="1"/>
</dbReference>
<evidence type="ECO:0000256" key="3">
    <source>
        <dbReference type="RuleBase" id="RU000363"/>
    </source>
</evidence>
<dbReference type="PRINTS" id="PR00080">
    <property type="entry name" value="SDRFAMILY"/>
</dbReference>
<dbReference type="OrthoDB" id="7838357at2"/>
<dbReference type="InterPro" id="IPR036291">
    <property type="entry name" value="NAD(P)-bd_dom_sf"/>
</dbReference>
<evidence type="ECO:0000313" key="5">
    <source>
        <dbReference type="EMBL" id="QDY99444.1"/>
    </source>
</evidence>
<dbReference type="GO" id="GO:0050664">
    <property type="term" value="F:oxidoreductase activity, acting on NAD(P)H, oxygen as acceptor"/>
    <property type="evidence" value="ECO:0007669"/>
    <property type="project" value="TreeGrafter"/>
</dbReference>
<dbReference type="SMART" id="SM00822">
    <property type="entry name" value="PKS_KR"/>
    <property type="match status" value="1"/>
</dbReference>
<evidence type="ECO:0000256" key="2">
    <source>
        <dbReference type="ARBA" id="ARBA00023002"/>
    </source>
</evidence>
<proteinExistence type="inferred from homology"/>
<dbReference type="EMBL" id="CP042301">
    <property type="protein sequence ID" value="QDY99444.1"/>
    <property type="molecule type" value="Genomic_DNA"/>
</dbReference>
<dbReference type="PRINTS" id="PR00081">
    <property type="entry name" value="GDHRDH"/>
</dbReference>
<dbReference type="PANTHER" id="PTHR43008">
    <property type="entry name" value="BENZIL REDUCTASE"/>
    <property type="match status" value="1"/>
</dbReference>
<reference evidence="5" key="1">
    <citation type="submission" date="2020-04" db="EMBL/GenBank/DDBJ databases">
        <title>Nitratireductor sp. nov. isolated from mangrove soil.</title>
        <authorList>
            <person name="Ye Y."/>
        </authorList>
    </citation>
    <scope>NUCLEOTIDE SEQUENCE</scope>
    <source>
        <strain evidence="5">SY7</strain>
    </source>
</reference>
<name>A0A5B8KV02_9HYPH</name>
<protein>
    <submittedName>
        <fullName evidence="5">SDR family NAD(P)-dependent oxidoreductase</fullName>
    </submittedName>
</protein>
<dbReference type="PANTHER" id="PTHR43008:SF4">
    <property type="entry name" value="CHAIN DEHYDROGENASE, PUTATIVE (AFU_ORTHOLOGUE AFUA_4G08710)-RELATED"/>
    <property type="match status" value="1"/>
</dbReference>
<dbReference type="Pfam" id="PF00106">
    <property type="entry name" value="adh_short"/>
    <property type="match status" value="1"/>
</dbReference>
<comment type="similarity">
    <text evidence="1 3">Belongs to the short-chain dehydrogenases/reductases (SDR) family.</text>
</comment>
<evidence type="ECO:0000313" key="6">
    <source>
        <dbReference type="Proteomes" id="UP000321389"/>
    </source>
</evidence>
<evidence type="ECO:0000259" key="4">
    <source>
        <dbReference type="SMART" id="SM00822"/>
    </source>
</evidence>
<sequence length="238" mass="24763">MKKRILVTGGTSGIGLALARRLTPTADLLLTGRRAAADIRDLLPEGAAYAAADQAHPEAATATIAAALAELGWDGLDLAVLNAGLGRVGDPAAEAPEALRETLDANLLGPILLSRLLLPRLEASRGKLVLIGSTAHRGAPGFASYAASKAGLNGFARALAEEWRGRVEVRVIHPGPTATGMHQRAGHDPGRAGRFFASPETMAALVEEAIAARRAATTISFVRFLLRRKPAPGARVGR</sequence>
<dbReference type="Gene3D" id="3.40.50.720">
    <property type="entry name" value="NAD(P)-binding Rossmann-like Domain"/>
    <property type="match status" value="1"/>
</dbReference>
<dbReference type="KEGG" id="niy:FQ775_03115"/>
<dbReference type="Proteomes" id="UP000321389">
    <property type="component" value="Chromosome"/>
</dbReference>
<accession>A0A5B8KV02</accession>
<gene>
    <name evidence="5" type="ORF">FQ775_03115</name>
</gene>
<keyword evidence="2" id="KW-0560">Oxidoreductase</keyword>
<organism evidence="5 6">
    <name type="scientific">Nitratireductor mangrovi</name>
    <dbReference type="NCBI Taxonomy" id="2599600"/>
    <lineage>
        <taxon>Bacteria</taxon>
        <taxon>Pseudomonadati</taxon>
        <taxon>Pseudomonadota</taxon>
        <taxon>Alphaproteobacteria</taxon>
        <taxon>Hyphomicrobiales</taxon>
        <taxon>Phyllobacteriaceae</taxon>
        <taxon>Nitratireductor</taxon>
    </lineage>
</organism>
<feature type="domain" description="Ketoreductase" evidence="4">
    <location>
        <begin position="3"/>
        <end position="181"/>
    </location>
</feature>
<dbReference type="InterPro" id="IPR002347">
    <property type="entry name" value="SDR_fam"/>
</dbReference>
<dbReference type="AlphaFoldDB" id="A0A5B8KV02"/>
<dbReference type="RefSeq" id="WP_146298100.1">
    <property type="nucleotide sequence ID" value="NZ_CP042301.2"/>
</dbReference>
<keyword evidence="6" id="KW-1185">Reference proteome</keyword>
<evidence type="ECO:0000256" key="1">
    <source>
        <dbReference type="ARBA" id="ARBA00006484"/>
    </source>
</evidence>